<comment type="caution">
    <text evidence="2">The sequence shown here is derived from an EMBL/GenBank/DDBJ whole genome shotgun (WGS) entry which is preliminary data.</text>
</comment>
<protein>
    <submittedName>
        <fullName evidence="2">Uncharacterized protein</fullName>
    </submittedName>
</protein>
<dbReference type="AlphaFoldDB" id="A0A7C9PIF6"/>
<feature type="region of interest" description="Disordered" evidence="1">
    <location>
        <begin position="59"/>
        <end position="95"/>
    </location>
</feature>
<evidence type="ECO:0000313" key="3">
    <source>
        <dbReference type="Proteomes" id="UP000484255"/>
    </source>
</evidence>
<name>A0A7C9PIF6_9BURK</name>
<evidence type="ECO:0000313" key="2">
    <source>
        <dbReference type="EMBL" id="NDY91934.1"/>
    </source>
</evidence>
<reference evidence="2 3" key="1">
    <citation type="submission" date="2020-02" db="EMBL/GenBank/DDBJ databases">
        <title>Ideonella bacterium strain TBM-1.</title>
        <authorList>
            <person name="Chen W.-M."/>
        </authorList>
    </citation>
    <scope>NUCLEOTIDE SEQUENCE [LARGE SCALE GENOMIC DNA]</scope>
    <source>
        <strain evidence="2 3">TBM-1</strain>
    </source>
</reference>
<gene>
    <name evidence="2" type="ORF">G3A44_12130</name>
</gene>
<evidence type="ECO:0000256" key="1">
    <source>
        <dbReference type="SAM" id="MobiDB-lite"/>
    </source>
</evidence>
<accession>A0A7C9PIF6</accession>
<dbReference type="EMBL" id="JAAGOH010000013">
    <property type="protein sequence ID" value="NDY91934.1"/>
    <property type="molecule type" value="Genomic_DNA"/>
</dbReference>
<sequence>MNIKQLTEEISSKHPSIKKSEVREIIYATFSAIANEVERASTGKLRTPAGDFVSIKRDQAVTGGGKSRRINFYPKTNRTSPAPAPAPDQGEDENS</sequence>
<keyword evidence="3" id="KW-1185">Reference proteome</keyword>
<proteinExistence type="predicted"/>
<dbReference type="Proteomes" id="UP000484255">
    <property type="component" value="Unassembled WGS sequence"/>
</dbReference>
<dbReference type="RefSeq" id="WP_163457786.1">
    <property type="nucleotide sequence ID" value="NZ_JAAGOH010000013.1"/>
</dbReference>
<organism evidence="2 3">
    <name type="scientific">Ideonella livida</name>
    <dbReference type="NCBI Taxonomy" id="2707176"/>
    <lineage>
        <taxon>Bacteria</taxon>
        <taxon>Pseudomonadati</taxon>
        <taxon>Pseudomonadota</taxon>
        <taxon>Betaproteobacteria</taxon>
        <taxon>Burkholderiales</taxon>
        <taxon>Sphaerotilaceae</taxon>
        <taxon>Ideonella</taxon>
    </lineage>
</organism>